<sequence length="262" mass="30035">MLLPNLFLIATLSPRATCIRFYYFHNETYAPSSDDDNINNSLGWLADVSIVLEDPRGVFHDIGSLIDNPVALVEGCEHPTFAAPLPPFYGTGWHNREAFMCVRLWNPYVILIFRDELESTHVHTWPAQTGSPYPRRFQSELSWQVNADICTDPSKPKLEMPVLPYNEPFDWQSYNTLRQMRRRNAGRTDSEPPPTRMVVDQGPVRAIYRTRIKAAIRSGKSLSMPIVACGDMDIAYRQRVKLLGPPPDRGFRVLRCIERDRS</sequence>
<proteinExistence type="predicted"/>
<comment type="caution">
    <text evidence="2">The sequence shown here is derived from an EMBL/GenBank/DDBJ whole genome shotgun (WGS) entry which is preliminary data.</text>
</comment>
<reference evidence="2 3" key="1">
    <citation type="submission" date="2018-06" db="EMBL/GenBank/DDBJ databases">
        <title>Complete Genomes of Monosporascus.</title>
        <authorList>
            <person name="Robinson A.J."/>
            <person name="Natvig D.O."/>
        </authorList>
    </citation>
    <scope>NUCLEOTIDE SEQUENCE [LARGE SCALE GENOMIC DNA]</scope>
    <source>
        <strain evidence="2 3">CBS 609.92</strain>
    </source>
</reference>
<name>A0ABY0GZB3_9PEZI</name>
<dbReference type="EMBL" id="QJNS01000412">
    <property type="protein sequence ID" value="RYO78046.1"/>
    <property type="molecule type" value="Genomic_DNA"/>
</dbReference>
<keyword evidence="3" id="KW-1185">Reference proteome</keyword>
<organism evidence="2 3">
    <name type="scientific">Monosporascus cannonballus</name>
    <dbReference type="NCBI Taxonomy" id="155416"/>
    <lineage>
        <taxon>Eukaryota</taxon>
        <taxon>Fungi</taxon>
        <taxon>Dikarya</taxon>
        <taxon>Ascomycota</taxon>
        <taxon>Pezizomycotina</taxon>
        <taxon>Sordariomycetes</taxon>
        <taxon>Xylariomycetidae</taxon>
        <taxon>Xylariales</taxon>
        <taxon>Xylariales incertae sedis</taxon>
        <taxon>Monosporascus</taxon>
    </lineage>
</organism>
<dbReference type="Proteomes" id="UP000294003">
    <property type="component" value="Unassembled WGS sequence"/>
</dbReference>
<evidence type="ECO:0000313" key="3">
    <source>
        <dbReference type="Proteomes" id="UP000294003"/>
    </source>
</evidence>
<accession>A0ABY0GZB3</accession>
<feature type="signal peptide" evidence="1">
    <location>
        <begin position="1"/>
        <end position="18"/>
    </location>
</feature>
<keyword evidence="1" id="KW-0732">Signal</keyword>
<protein>
    <submittedName>
        <fullName evidence="2">Uncharacterized protein</fullName>
    </submittedName>
</protein>
<evidence type="ECO:0000313" key="2">
    <source>
        <dbReference type="EMBL" id="RYO78046.1"/>
    </source>
</evidence>
<gene>
    <name evidence="2" type="ORF">DL762_008901</name>
</gene>
<evidence type="ECO:0000256" key="1">
    <source>
        <dbReference type="SAM" id="SignalP"/>
    </source>
</evidence>
<feature type="chain" id="PRO_5046092179" evidence="1">
    <location>
        <begin position="19"/>
        <end position="262"/>
    </location>
</feature>